<comment type="caution">
    <text evidence="1">The sequence shown here is derived from an EMBL/GenBank/DDBJ whole genome shotgun (WGS) entry which is preliminary data.</text>
</comment>
<proteinExistence type="predicted"/>
<name>A0ABV0RFZ7_9TELE</name>
<organism evidence="1 2">
    <name type="scientific">Xenoophorus captivus</name>
    <dbReference type="NCBI Taxonomy" id="1517983"/>
    <lineage>
        <taxon>Eukaryota</taxon>
        <taxon>Metazoa</taxon>
        <taxon>Chordata</taxon>
        <taxon>Craniata</taxon>
        <taxon>Vertebrata</taxon>
        <taxon>Euteleostomi</taxon>
        <taxon>Actinopterygii</taxon>
        <taxon>Neopterygii</taxon>
        <taxon>Teleostei</taxon>
        <taxon>Neoteleostei</taxon>
        <taxon>Acanthomorphata</taxon>
        <taxon>Ovalentaria</taxon>
        <taxon>Atherinomorphae</taxon>
        <taxon>Cyprinodontiformes</taxon>
        <taxon>Goodeidae</taxon>
        <taxon>Xenoophorus</taxon>
    </lineage>
</organism>
<evidence type="ECO:0000313" key="2">
    <source>
        <dbReference type="Proteomes" id="UP001434883"/>
    </source>
</evidence>
<accession>A0ABV0RFZ7</accession>
<keyword evidence="2" id="KW-1185">Reference proteome</keyword>
<dbReference type="Proteomes" id="UP001434883">
    <property type="component" value="Unassembled WGS sequence"/>
</dbReference>
<reference evidence="1 2" key="1">
    <citation type="submission" date="2021-06" db="EMBL/GenBank/DDBJ databases">
        <authorList>
            <person name="Palmer J.M."/>
        </authorList>
    </citation>
    <scope>NUCLEOTIDE SEQUENCE [LARGE SCALE GENOMIC DNA]</scope>
    <source>
        <strain evidence="1 2">XC_2019</strain>
        <tissue evidence="1">Muscle</tissue>
    </source>
</reference>
<protein>
    <submittedName>
        <fullName evidence="1">Uncharacterized protein</fullName>
    </submittedName>
</protein>
<feature type="non-terminal residue" evidence="1">
    <location>
        <position position="1"/>
    </location>
</feature>
<sequence>SVVPNFGQRDLGTRLGPPGVDVDLPKVSVSDVLRLIQALSSAPCCKKEKGSSFYVSNYIDNYEEPHFQSVTCWPLLLLTVKCSNRDQELQTPSLILKGRQADLQRQISPEAYGPTHWVFSQATSISSTQIKLEFQHFLTISSPLVYLPDPQVRNVGYIPVCLYWDKTYLSGFWLAIADMLHYQQGSCET</sequence>
<evidence type="ECO:0000313" key="1">
    <source>
        <dbReference type="EMBL" id="MEQ2207085.1"/>
    </source>
</evidence>
<dbReference type="EMBL" id="JAHRIN010043801">
    <property type="protein sequence ID" value="MEQ2207085.1"/>
    <property type="molecule type" value="Genomic_DNA"/>
</dbReference>
<gene>
    <name evidence="1" type="ORF">XENOCAPTIV_007029</name>
</gene>